<reference evidence="4 5" key="1">
    <citation type="journal article" date="2014" name="Nat. Genet.">
        <title>Genome and transcriptome of the porcine whipworm Trichuris suis.</title>
        <authorList>
            <person name="Jex A.R."/>
            <person name="Nejsum P."/>
            <person name="Schwarz E.M."/>
            <person name="Hu L."/>
            <person name="Young N.D."/>
            <person name="Hall R.S."/>
            <person name="Korhonen P.K."/>
            <person name="Liao S."/>
            <person name="Thamsborg S."/>
            <person name="Xia J."/>
            <person name="Xu P."/>
            <person name="Wang S."/>
            <person name="Scheerlinck J.P."/>
            <person name="Hofmann A."/>
            <person name="Sternberg P.W."/>
            <person name="Wang J."/>
            <person name="Gasser R.B."/>
        </authorList>
    </citation>
    <scope>NUCLEOTIDE SEQUENCE [LARGE SCALE GENOMIC DNA]</scope>
    <source>
        <strain evidence="4">DCEP-RM93M</strain>
    </source>
</reference>
<dbReference type="Proteomes" id="UP000030764">
    <property type="component" value="Unassembled WGS sequence"/>
</dbReference>
<feature type="compositionally biased region" description="Low complexity" evidence="2">
    <location>
        <begin position="244"/>
        <end position="255"/>
    </location>
</feature>
<feature type="compositionally biased region" description="Polar residues" evidence="2">
    <location>
        <begin position="1213"/>
        <end position="1233"/>
    </location>
</feature>
<evidence type="ECO:0000313" key="5">
    <source>
        <dbReference type="Proteomes" id="UP000030764"/>
    </source>
</evidence>
<evidence type="ECO:0000313" key="4">
    <source>
        <dbReference type="EMBL" id="KFD57576.1"/>
    </source>
</evidence>
<dbReference type="PANTHER" id="PTHR46345:SF8">
    <property type="entry name" value="FORMIN 3, ISOFORM B"/>
    <property type="match status" value="1"/>
</dbReference>
<dbReference type="Gene3D" id="1.20.58.2220">
    <property type="entry name" value="Formin, FH2 domain"/>
    <property type="match status" value="1"/>
</dbReference>
<dbReference type="EMBL" id="KL363188">
    <property type="protein sequence ID" value="KFD57576.1"/>
    <property type="molecule type" value="Genomic_DNA"/>
</dbReference>
<organism evidence="4 5">
    <name type="scientific">Trichuris suis</name>
    <name type="common">pig whipworm</name>
    <dbReference type="NCBI Taxonomy" id="68888"/>
    <lineage>
        <taxon>Eukaryota</taxon>
        <taxon>Metazoa</taxon>
        <taxon>Ecdysozoa</taxon>
        <taxon>Nematoda</taxon>
        <taxon>Enoplea</taxon>
        <taxon>Dorylaimia</taxon>
        <taxon>Trichinellida</taxon>
        <taxon>Trichuridae</taxon>
        <taxon>Trichuris</taxon>
    </lineage>
</organism>
<name>A0A085MK30_9BILA</name>
<feature type="region of interest" description="Disordered" evidence="2">
    <location>
        <begin position="1206"/>
        <end position="1247"/>
    </location>
</feature>
<gene>
    <name evidence="4" type="ORF">M513_01679</name>
</gene>
<keyword evidence="1" id="KW-0175">Coiled coil</keyword>
<feature type="region of interest" description="Disordered" evidence="2">
    <location>
        <begin position="446"/>
        <end position="489"/>
    </location>
</feature>
<dbReference type="SMART" id="SM00498">
    <property type="entry name" value="FH2"/>
    <property type="match status" value="1"/>
</dbReference>
<feature type="compositionally biased region" description="Basic and acidic residues" evidence="2">
    <location>
        <begin position="113"/>
        <end position="122"/>
    </location>
</feature>
<feature type="compositionally biased region" description="Pro residues" evidence="2">
    <location>
        <begin position="285"/>
        <end position="301"/>
    </location>
</feature>
<dbReference type="InterPro" id="IPR042201">
    <property type="entry name" value="FH2_Formin_sf"/>
</dbReference>
<protein>
    <recommendedName>
        <fullName evidence="3">FH2 domain-containing protein</fullName>
    </recommendedName>
</protein>
<dbReference type="InterPro" id="IPR015425">
    <property type="entry name" value="FH2_Formin"/>
</dbReference>
<sequence>MHDARLTANLQQCHLKVVSRKDVGRRNMEVTRVPYCALLVTVVMSVAKLKASQLRIVFFPEKSEHLHTDTINTIRCPIGAAVAYNDSSLKRFTCRQAGPNALELRMHIDALDKSSSSADDHHSSKRLAGSSRHPSSSDRDCSLERTLTEFRLSVDARKSGEARLSDLFSTVCKQVKGTSREPVFNRFLTQLVLVENEGYEDACVSSSPVCGDDIKSESCRLKSSGFWDALDHFLHNLEGQGPMVVVSGGSQQQQQKRSNKNSDAVKNTCSTGRLSIRDRATCSPTTPPPAPPPPPPPPPLPLSLSVARSTTSSSLSSSSVLEKQNCSNSSRMHIPREPLTEKPLDEAQSSPQKRPWLANGHSEHWSGVPAPPKAPLDLNATRAPPSSRELTPSRTLPTPSVKLRSLPWHKVPSMRVTTGRDNVWAQGAREFDSDFMPDLSMLEELFSAGPPPVQSSLPCSSSSTSKGSDCSSNVTPPGTLDRKDSGGSCRMSTLERRLKETTEINLLDAKRSINVNIFLKQFRGGVAELANSIRANKAEDIGAEKLRSMIKILPEPDEVETLNAFTGDRGKLGDAERFFLHLLEIPNYRLRVEAMLLKTEFASIVEAIKPSVDVMIKAAKELMKNNALPELLYIVLLVGNYLNTGAYSGNAFGFRLVSLWNLFELRANRPDVTLLHCVAAEAERKNTALLLFSEQLPNLQKASKLSMDALTADYRCLQERIAQATAQVTKCDNEQLFNEISQFLESAKKELKTVDSSLKQLEQLRVQVAEFFCEEVQPFKLEECFKVIASFQSRFAQAVQENAERKSRDLKRTSRTAEAGNGSLPNSKASSPSLSRHQCSASISSYPSSEKLRDKFDSGHGSGISMLSAEFASSGDLDSANTSGLSDSAFPSVPKVRVQEASFLRQNDRNSCSSSGRRVALQCRVAADGKPNDLNEFLELLEAEKEQMEWSLYGRRYRMSADLSASKFKRTSSPAELVSTGSSTEAERHVTVPSDDHRLRTDIDQVVIHCENACTEIDRLGVDGQLPLDASWTSSGKSLRDSGISDMQASPRDELSSGQPMMVGQGENPVVVTRLESSPGKLSEVESTPTTTDPFLHAAQGLASGRERESANEAFSKRDLPRSVLGGKDAFAHDSSTGRDPTGDGDDGFETASTLSNEHVSIGNATAVSRVVAKKSAPISERKESSPTKVVPRYMAPTKAVTSALADRKKKASSVTTHCPISKSVPTSKVSQQPRKPRSASSAPAVARLRNGATNTIASKVSERTLAKCPANNKDDGSVVMTGASKAVDSRARLHTQAKRPSNSQCQTPVIESERTPVLQDRSVNKSAAPSGTCRSVRTQAKNCQITRGANAAAAAGNNSSGTGRAKSLEPQKTSCGAVASSKSAKLQQKDNGTSACGDKRWERLKSPPKTTLTAHKAATRRAVKETVPSAAITTGGVRSSKAVIVKKALPPWR</sequence>
<feature type="region of interest" description="Disordered" evidence="2">
    <location>
        <begin position="113"/>
        <end position="140"/>
    </location>
</feature>
<feature type="coiled-coil region" evidence="1">
    <location>
        <begin position="707"/>
        <end position="764"/>
    </location>
</feature>
<feature type="region of interest" description="Disordered" evidence="2">
    <location>
        <begin position="244"/>
        <end position="400"/>
    </location>
</feature>
<feature type="compositionally biased region" description="Polar residues" evidence="2">
    <location>
        <begin position="261"/>
        <end position="273"/>
    </location>
</feature>
<feature type="domain" description="FH2" evidence="3">
    <location>
        <begin position="393"/>
        <end position="821"/>
    </location>
</feature>
<evidence type="ECO:0000259" key="3">
    <source>
        <dbReference type="PROSITE" id="PS51444"/>
    </source>
</evidence>
<feature type="region of interest" description="Disordered" evidence="2">
    <location>
        <begin position="1381"/>
        <end position="1422"/>
    </location>
</feature>
<dbReference type="Pfam" id="PF02181">
    <property type="entry name" value="FH2"/>
    <property type="match status" value="1"/>
</dbReference>
<dbReference type="PROSITE" id="PS51444">
    <property type="entry name" value="FH2"/>
    <property type="match status" value="1"/>
</dbReference>
<feature type="compositionally biased region" description="Basic and acidic residues" evidence="2">
    <location>
        <begin position="334"/>
        <end position="345"/>
    </location>
</feature>
<feature type="region of interest" description="Disordered" evidence="2">
    <location>
        <begin position="1101"/>
        <end position="1152"/>
    </location>
</feature>
<feature type="compositionally biased region" description="Polar residues" evidence="2">
    <location>
        <begin position="823"/>
        <end position="835"/>
    </location>
</feature>
<feature type="compositionally biased region" description="Low complexity" evidence="2">
    <location>
        <begin position="454"/>
        <end position="472"/>
    </location>
</feature>
<evidence type="ECO:0000256" key="2">
    <source>
        <dbReference type="SAM" id="MobiDB-lite"/>
    </source>
</evidence>
<feature type="compositionally biased region" description="Low complexity" evidence="2">
    <location>
        <begin position="302"/>
        <end position="321"/>
    </location>
</feature>
<feature type="compositionally biased region" description="Basic and acidic residues" evidence="2">
    <location>
        <begin position="802"/>
        <end position="812"/>
    </location>
</feature>
<evidence type="ECO:0000256" key="1">
    <source>
        <dbReference type="SAM" id="Coils"/>
    </source>
</evidence>
<feature type="region of interest" description="Disordered" evidence="2">
    <location>
        <begin position="802"/>
        <end position="835"/>
    </location>
</feature>
<feature type="compositionally biased region" description="Polar residues" evidence="2">
    <location>
        <begin position="1381"/>
        <end position="1395"/>
    </location>
</feature>
<feature type="compositionally biased region" description="Basic and acidic residues" evidence="2">
    <location>
        <begin position="1105"/>
        <end position="1121"/>
    </location>
</feature>
<proteinExistence type="predicted"/>
<feature type="compositionally biased region" description="Polar residues" evidence="2">
    <location>
        <begin position="388"/>
        <end position="398"/>
    </location>
</feature>
<keyword evidence="5" id="KW-1185">Reference proteome</keyword>
<accession>A0A085MK30</accession>
<dbReference type="SUPFAM" id="SSF101447">
    <property type="entry name" value="Formin homology 2 domain (FH2 domain)"/>
    <property type="match status" value="1"/>
</dbReference>
<dbReference type="PANTHER" id="PTHR46345">
    <property type="entry name" value="INVERTED FORMIN-2"/>
    <property type="match status" value="1"/>
</dbReference>
<feature type="region of interest" description="Disordered" evidence="2">
    <location>
        <begin position="1033"/>
        <end position="1065"/>
    </location>
</feature>
<feature type="compositionally biased region" description="Polar residues" evidence="2">
    <location>
        <begin position="322"/>
        <end position="331"/>
    </location>
</feature>